<comment type="caution">
    <text evidence="2">The sequence shown here is derived from an EMBL/GenBank/DDBJ whole genome shotgun (WGS) entry which is preliminary data.</text>
</comment>
<protein>
    <recommendedName>
        <fullName evidence="4">DUF1127 domain-containing protein</fullName>
    </recommendedName>
</protein>
<sequence>MNLVTLNPAYAKTRAPRRHLFSGVTSMLARLIKLDAISRAERTLNRLPDELLADMGIKRYEIAEAVRFGRADDSRAGAPAKIIALRRPNGRPDGGPDMPRAA</sequence>
<evidence type="ECO:0000256" key="1">
    <source>
        <dbReference type="SAM" id="MobiDB-lite"/>
    </source>
</evidence>
<dbReference type="AlphaFoldDB" id="A0A512E1J6"/>
<keyword evidence="3" id="KW-1185">Reference proteome</keyword>
<evidence type="ECO:0000313" key="2">
    <source>
        <dbReference type="EMBL" id="GEO42340.1"/>
    </source>
</evidence>
<dbReference type="EMBL" id="BJYZ01000039">
    <property type="protein sequence ID" value="GEO42340.1"/>
    <property type="molecule type" value="Genomic_DNA"/>
</dbReference>
<name>A0A512E1J6_9PROT</name>
<proteinExistence type="predicted"/>
<accession>A0A512E1J6</accession>
<gene>
    <name evidence="2" type="ORF">SAE02_64880</name>
</gene>
<feature type="region of interest" description="Disordered" evidence="1">
    <location>
        <begin position="79"/>
        <end position="102"/>
    </location>
</feature>
<reference evidence="2 3" key="1">
    <citation type="submission" date="2019-07" db="EMBL/GenBank/DDBJ databases">
        <title>Whole genome shotgun sequence of Skermanella aerolata NBRC 106429.</title>
        <authorList>
            <person name="Hosoyama A."/>
            <person name="Uohara A."/>
            <person name="Ohji S."/>
            <person name="Ichikawa N."/>
        </authorList>
    </citation>
    <scope>NUCLEOTIDE SEQUENCE [LARGE SCALE GENOMIC DNA]</scope>
    <source>
        <strain evidence="2 3">NBRC 106429</strain>
    </source>
</reference>
<organism evidence="2 3">
    <name type="scientific">Skermanella aerolata</name>
    <dbReference type="NCBI Taxonomy" id="393310"/>
    <lineage>
        <taxon>Bacteria</taxon>
        <taxon>Pseudomonadati</taxon>
        <taxon>Pseudomonadota</taxon>
        <taxon>Alphaproteobacteria</taxon>
        <taxon>Rhodospirillales</taxon>
        <taxon>Azospirillaceae</taxon>
        <taxon>Skermanella</taxon>
    </lineage>
</organism>
<dbReference type="RefSeq" id="WP_044435133.1">
    <property type="nucleotide sequence ID" value="NZ_BJYZ01000039.1"/>
</dbReference>
<evidence type="ECO:0008006" key="4">
    <source>
        <dbReference type="Google" id="ProtNLM"/>
    </source>
</evidence>
<evidence type="ECO:0000313" key="3">
    <source>
        <dbReference type="Proteomes" id="UP000321523"/>
    </source>
</evidence>
<dbReference type="Proteomes" id="UP000321523">
    <property type="component" value="Unassembled WGS sequence"/>
</dbReference>